<dbReference type="Proteomes" id="UP000008281">
    <property type="component" value="Unassembled WGS sequence"/>
</dbReference>
<organism evidence="2">
    <name type="scientific">Caenorhabditis remanei</name>
    <name type="common">Caenorhabditis vulgaris</name>
    <dbReference type="NCBI Taxonomy" id="31234"/>
    <lineage>
        <taxon>Eukaryota</taxon>
        <taxon>Metazoa</taxon>
        <taxon>Ecdysozoa</taxon>
        <taxon>Nematoda</taxon>
        <taxon>Chromadorea</taxon>
        <taxon>Rhabditida</taxon>
        <taxon>Rhabditina</taxon>
        <taxon>Rhabditomorpha</taxon>
        <taxon>Rhabditoidea</taxon>
        <taxon>Rhabditidae</taxon>
        <taxon>Peloderinae</taxon>
        <taxon>Caenorhabditis</taxon>
    </lineage>
</organism>
<accession>E3N796</accession>
<dbReference type="OMA" id="YPPVIRY"/>
<dbReference type="PANTHER" id="PTHR38633">
    <property type="entry name" value="PROTEIN CBG15573-RELATED"/>
    <property type="match status" value="1"/>
</dbReference>
<dbReference type="FunCoup" id="E3N796">
    <property type="interactions" value="1765"/>
</dbReference>
<evidence type="ECO:0000313" key="2">
    <source>
        <dbReference type="Proteomes" id="UP000008281"/>
    </source>
</evidence>
<evidence type="ECO:0000313" key="1">
    <source>
        <dbReference type="EMBL" id="EFO88470.1"/>
    </source>
</evidence>
<dbReference type="PANTHER" id="PTHR38633:SF6">
    <property type="entry name" value="UTERINE LUMIN EXPRESSED_LOCAILIZED"/>
    <property type="match status" value="1"/>
</dbReference>
<dbReference type="OrthoDB" id="5873584at2759"/>
<dbReference type="eggNOG" id="ENOG502TGFP">
    <property type="taxonomic scope" value="Eukaryota"/>
</dbReference>
<keyword evidence="2" id="KW-1185">Reference proteome</keyword>
<sequence>MLALLVLSVAAVSAQYGSGPSNNPPAQSYPSNPVYYPPAVYDSVYYDYSSREHKKCPKLKTFLGELPGIPAEAFYPPVIRYAKYDGKWTALVACDRDTRNINMLFARHNKSQDIRKTHLVALGTTAGITLKCDRDERRFKGTVLDLTDTYPTGDFSKTEEITQLTCLGLDKTAIGLITEVVIKGLAIDVIEFINDNYLVPPTRKKREAVDEPTASTGAPAAAITEKVKATEAVTEAKVEAAAVTTQATIKKTDAAATDAEVANTEAPVVATTERPSKQLGKLLGQIFGQRS</sequence>
<gene>
    <name evidence="1" type="ORF">CRE_10583</name>
</gene>
<name>E3N796_CAERE</name>
<dbReference type="AlphaFoldDB" id="E3N796"/>
<protein>
    <submittedName>
        <fullName evidence="1">Uncharacterized protein</fullName>
    </submittedName>
</protein>
<proteinExistence type="predicted"/>
<dbReference type="STRING" id="31234.E3N796"/>
<dbReference type="HOGENOM" id="CLU_915960_0_0_1"/>
<reference evidence="1" key="1">
    <citation type="submission" date="2007-07" db="EMBL/GenBank/DDBJ databases">
        <title>PCAP assembly of the Caenorhabditis remanei genome.</title>
        <authorList>
            <consortium name="The Caenorhabditis remanei Sequencing Consortium"/>
            <person name="Wilson R.K."/>
        </authorList>
    </citation>
    <scope>NUCLEOTIDE SEQUENCE [LARGE SCALE GENOMIC DNA]</scope>
    <source>
        <strain evidence="1">PB4641</strain>
    </source>
</reference>
<dbReference type="EMBL" id="DS268546">
    <property type="protein sequence ID" value="EFO88470.1"/>
    <property type="molecule type" value="Genomic_DNA"/>
</dbReference>